<protein>
    <submittedName>
        <fullName evidence="2">3307_t:CDS:1</fullName>
    </submittedName>
</protein>
<dbReference type="Pfam" id="PF03184">
    <property type="entry name" value="DDE_1"/>
    <property type="match status" value="1"/>
</dbReference>
<organism evidence="2 3">
    <name type="scientific">Paraglomus brasilianum</name>
    <dbReference type="NCBI Taxonomy" id="144538"/>
    <lineage>
        <taxon>Eukaryota</taxon>
        <taxon>Fungi</taxon>
        <taxon>Fungi incertae sedis</taxon>
        <taxon>Mucoromycota</taxon>
        <taxon>Glomeromycotina</taxon>
        <taxon>Glomeromycetes</taxon>
        <taxon>Paraglomerales</taxon>
        <taxon>Paraglomeraceae</taxon>
        <taxon>Paraglomus</taxon>
    </lineage>
</organism>
<dbReference type="OrthoDB" id="2441471at2759"/>
<proteinExistence type="predicted"/>
<dbReference type="GO" id="GO:0003676">
    <property type="term" value="F:nucleic acid binding"/>
    <property type="evidence" value="ECO:0007669"/>
    <property type="project" value="InterPro"/>
</dbReference>
<evidence type="ECO:0000313" key="2">
    <source>
        <dbReference type="EMBL" id="CAG8514023.1"/>
    </source>
</evidence>
<dbReference type="Proteomes" id="UP000789739">
    <property type="component" value="Unassembled WGS sequence"/>
</dbReference>
<sequence length="133" mass="14913">MKERKESFVKTNDALKPVRLHGKANSVPLETLPEGRDNLREIIGCPPNMTLATGNTFGTKQDKTRITVLLACNATGNDKLQPLVVGKTARPQCFRQMNMKSFPLLIVTIQGMDAQRYLQRMVSLIKQRDASEE</sequence>
<keyword evidence="3" id="KW-1185">Reference proteome</keyword>
<gene>
    <name evidence="2" type="ORF">PBRASI_LOCUS3268</name>
</gene>
<evidence type="ECO:0000313" key="3">
    <source>
        <dbReference type="Proteomes" id="UP000789739"/>
    </source>
</evidence>
<dbReference type="AlphaFoldDB" id="A0A9N9F6J9"/>
<accession>A0A9N9F6J9</accession>
<dbReference type="InterPro" id="IPR004875">
    <property type="entry name" value="DDE_SF_endonuclease_dom"/>
</dbReference>
<feature type="domain" description="DDE-1" evidence="1">
    <location>
        <begin position="63"/>
        <end position="103"/>
    </location>
</feature>
<comment type="caution">
    <text evidence="2">The sequence shown here is derived from an EMBL/GenBank/DDBJ whole genome shotgun (WGS) entry which is preliminary data.</text>
</comment>
<evidence type="ECO:0000259" key="1">
    <source>
        <dbReference type="Pfam" id="PF03184"/>
    </source>
</evidence>
<reference evidence="2" key="1">
    <citation type="submission" date="2021-06" db="EMBL/GenBank/DDBJ databases">
        <authorList>
            <person name="Kallberg Y."/>
            <person name="Tangrot J."/>
            <person name="Rosling A."/>
        </authorList>
    </citation>
    <scope>NUCLEOTIDE SEQUENCE</scope>
    <source>
        <strain evidence="2">BR232B</strain>
    </source>
</reference>
<dbReference type="EMBL" id="CAJVPI010000288">
    <property type="protein sequence ID" value="CAG8514023.1"/>
    <property type="molecule type" value="Genomic_DNA"/>
</dbReference>
<name>A0A9N9F6J9_9GLOM</name>